<sequence length="87" mass="9719">MASATSVLIVCSIPKKEHANEPVRSERQECSGKNTPENVNQQVWIHCENSSITLCTIKVVRFRILKRKKCIHSSGLHPDSTLSLMSS</sequence>
<evidence type="ECO:0000313" key="1">
    <source>
        <dbReference type="EMBL" id="VDK60702.1"/>
    </source>
</evidence>
<reference evidence="4 5" key="1">
    <citation type="submission" date="2016-06" db="UniProtKB">
        <authorList>
            <consortium name="WormBaseParasite"/>
        </authorList>
    </citation>
    <scope>IDENTIFICATION</scope>
</reference>
<dbReference type="Proteomes" id="UP000271098">
    <property type="component" value="Unassembled WGS sequence"/>
</dbReference>
<proteinExistence type="predicted"/>
<evidence type="ECO:0000313" key="4">
    <source>
        <dbReference type="WBParaSite" id="GPUH_0000808401-mRNA-1"/>
    </source>
</evidence>
<keyword evidence="3" id="KW-1185">Reference proteome</keyword>
<gene>
    <name evidence="1" type="ORF">GPUH_LOCUS8073</name>
    <name evidence="2" type="ORF">GPUH_LOCUS8159</name>
</gene>
<dbReference type="EMBL" id="UYRT01022609">
    <property type="protein sequence ID" value="VDK60702.1"/>
    <property type="molecule type" value="Genomic_DNA"/>
</dbReference>
<accession>A0A183DHG2</accession>
<reference evidence="1 3" key="2">
    <citation type="submission" date="2018-11" db="EMBL/GenBank/DDBJ databases">
        <authorList>
            <consortium name="Pathogen Informatics"/>
        </authorList>
    </citation>
    <scope>NUCLEOTIDE SEQUENCE [LARGE SCALE GENOMIC DNA]</scope>
</reference>
<evidence type="ECO:0000313" key="3">
    <source>
        <dbReference type="Proteomes" id="UP000271098"/>
    </source>
</evidence>
<dbReference type="WBParaSite" id="GPUH_0000808401-mRNA-1">
    <property type="protein sequence ID" value="GPUH_0000808401-mRNA-1"/>
    <property type="gene ID" value="GPUH_0000808401"/>
</dbReference>
<dbReference type="AlphaFoldDB" id="A0A183DHG2"/>
<protein>
    <submittedName>
        <fullName evidence="4 5">Secreted protein</fullName>
    </submittedName>
</protein>
<evidence type="ECO:0000313" key="2">
    <source>
        <dbReference type="EMBL" id="VDK61030.1"/>
    </source>
</evidence>
<dbReference type="EMBL" id="UYRT01023044">
    <property type="protein sequence ID" value="VDK61030.1"/>
    <property type="molecule type" value="Genomic_DNA"/>
</dbReference>
<evidence type="ECO:0000313" key="5">
    <source>
        <dbReference type="WBParaSite" id="GPUH_0000816201-mRNA-1"/>
    </source>
</evidence>
<dbReference type="WBParaSite" id="GPUH_0000816201-mRNA-1">
    <property type="protein sequence ID" value="GPUH_0000816201-mRNA-1"/>
    <property type="gene ID" value="GPUH_0000816201"/>
</dbReference>
<name>A0A183DHG2_9BILA</name>
<organism evidence="5">
    <name type="scientific">Gongylonema pulchrum</name>
    <dbReference type="NCBI Taxonomy" id="637853"/>
    <lineage>
        <taxon>Eukaryota</taxon>
        <taxon>Metazoa</taxon>
        <taxon>Ecdysozoa</taxon>
        <taxon>Nematoda</taxon>
        <taxon>Chromadorea</taxon>
        <taxon>Rhabditida</taxon>
        <taxon>Spirurina</taxon>
        <taxon>Spiruromorpha</taxon>
        <taxon>Spiruroidea</taxon>
        <taxon>Gongylonematidae</taxon>
        <taxon>Gongylonema</taxon>
    </lineage>
</organism>